<feature type="region of interest" description="Disordered" evidence="1">
    <location>
        <begin position="73"/>
        <end position="95"/>
    </location>
</feature>
<organism evidence="4 5">
    <name type="scientific">Chloropicon roscoffensis</name>
    <dbReference type="NCBI Taxonomy" id="1461544"/>
    <lineage>
        <taxon>Eukaryota</taxon>
        <taxon>Viridiplantae</taxon>
        <taxon>Chlorophyta</taxon>
        <taxon>Chloropicophyceae</taxon>
        <taxon>Chloropicales</taxon>
        <taxon>Chloropicaceae</taxon>
        <taxon>Chloropicon</taxon>
    </lineage>
</organism>
<dbReference type="PROSITE" id="PS50004">
    <property type="entry name" value="C2"/>
    <property type="match status" value="1"/>
</dbReference>
<evidence type="ECO:0000313" key="4">
    <source>
        <dbReference type="EMBL" id="WZN62570.1"/>
    </source>
</evidence>
<evidence type="ECO:0000256" key="2">
    <source>
        <dbReference type="SAM" id="Phobius"/>
    </source>
</evidence>
<reference evidence="4 5" key="1">
    <citation type="submission" date="2024-03" db="EMBL/GenBank/DDBJ databases">
        <title>Complete genome sequence of the green alga Chloropicon roscoffensis RCC1871.</title>
        <authorList>
            <person name="Lemieux C."/>
            <person name="Pombert J.-F."/>
            <person name="Otis C."/>
            <person name="Turmel M."/>
        </authorList>
    </citation>
    <scope>NUCLEOTIDE SEQUENCE [LARGE SCALE GENOMIC DNA]</scope>
    <source>
        <strain evidence="4 5">RCC1871</strain>
    </source>
</reference>
<evidence type="ECO:0000313" key="5">
    <source>
        <dbReference type="Proteomes" id="UP001472866"/>
    </source>
</evidence>
<dbReference type="EMBL" id="CP151506">
    <property type="protein sequence ID" value="WZN62570.1"/>
    <property type="molecule type" value="Genomic_DNA"/>
</dbReference>
<feature type="compositionally biased region" description="Basic and acidic residues" evidence="1">
    <location>
        <begin position="81"/>
        <end position="95"/>
    </location>
</feature>
<dbReference type="Pfam" id="PF00168">
    <property type="entry name" value="C2"/>
    <property type="match status" value="1"/>
</dbReference>
<dbReference type="Proteomes" id="UP001472866">
    <property type="component" value="Chromosome 06"/>
</dbReference>
<dbReference type="SMART" id="SM00239">
    <property type="entry name" value="C2"/>
    <property type="match status" value="1"/>
</dbReference>
<dbReference type="Gene3D" id="2.60.40.150">
    <property type="entry name" value="C2 domain"/>
    <property type="match status" value="1"/>
</dbReference>
<feature type="compositionally biased region" description="Basic and acidic residues" evidence="1">
    <location>
        <begin position="248"/>
        <end position="277"/>
    </location>
</feature>
<feature type="domain" description="C2" evidence="3">
    <location>
        <begin position="1"/>
        <end position="139"/>
    </location>
</feature>
<dbReference type="InterPro" id="IPR035892">
    <property type="entry name" value="C2_domain_sf"/>
</dbReference>
<sequence length="498" mass="53814">MPRDEESEELCVEVVEARNLPSLTNALSGGRGPRLYLVLRLGKQVASTRLVKASKSPRWNETFVFRVQRNWEKGEEEDREAGDHAHGHVGKEQERLSIDLYSSDAQLDRAEAHKTSTVIGDGPSPSSLSPRRDGEAEAHTALSPSIPMPIRSLGRAVVSLASEDAAPIPRLPDGSQAPLEFLDIIPRSGQARASGIPLFSLGQLGVKIFLAAEGLVEEPQASPPPPPMPSLPPMLSPPPLDAAAAEGKGGEVESQKEEPAAAGPERKEIGEGGRGELAEGPAISNVWQPPASVDWDSIARTLEREERPRAETPRRRGMHDRFSKGGRQLCPALSSPPPPVRTRRKRLPHREAGSPGTLWARALVLVAILLGSAALLAATAGLRERAAARLCHRLSALAAECAARRPDFGLVWLRFQDSLSVALSPKRIMIQRHRPWYRQDVPGIVWNFLVGLIARFRTLVIVPLAQGSHVAQPEASGSHEMVLPAGLVALPYSVKDGL</sequence>
<name>A0AAX4PAJ9_9CHLO</name>
<keyword evidence="5" id="KW-1185">Reference proteome</keyword>
<keyword evidence="2" id="KW-1133">Transmembrane helix</keyword>
<dbReference type="SUPFAM" id="SSF49562">
    <property type="entry name" value="C2 domain (Calcium/lipid-binding domain, CaLB)"/>
    <property type="match status" value="1"/>
</dbReference>
<keyword evidence="2" id="KW-0812">Transmembrane</keyword>
<dbReference type="AlphaFoldDB" id="A0AAX4PAJ9"/>
<evidence type="ECO:0000256" key="1">
    <source>
        <dbReference type="SAM" id="MobiDB-lite"/>
    </source>
</evidence>
<feature type="region of interest" description="Disordered" evidence="1">
    <location>
        <begin position="111"/>
        <end position="146"/>
    </location>
</feature>
<keyword evidence="2" id="KW-0472">Membrane</keyword>
<feature type="compositionally biased region" description="Pro residues" evidence="1">
    <location>
        <begin position="221"/>
        <end position="240"/>
    </location>
</feature>
<dbReference type="CDD" id="cd00030">
    <property type="entry name" value="C2"/>
    <property type="match status" value="1"/>
</dbReference>
<proteinExistence type="predicted"/>
<evidence type="ECO:0000259" key="3">
    <source>
        <dbReference type="PROSITE" id="PS50004"/>
    </source>
</evidence>
<protein>
    <submittedName>
        <fullName evidence="4">C2 domain-containing protein</fullName>
    </submittedName>
</protein>
<feature type="region of interest" description="Disordered" evidence="1">
    <location>
        <begin position="218"/>
        <end position="351"/>
    </location>
</feature>
<feature type="compositionally biased region" description="Basic and acidic residues" evidence="1">
    <location>
        <begin position="301"/>
        <end position="323"/>
    </location>
</feature>
<feature type="transmembrane region" description="Helical" evidence="2">
    <location>
        <begin position="358"/>
        <end position="382"/>
    </location>
</feature>
<dbReference type="InterPro" id="IPR000008">
    <property type="entry name" value="C2_dom"/>
</dbReference>
<gene>
    <name evidence="4" type="ORF">HKI87_06g41070</name>
</gene>
<accession>A0AAX4PAJ9</accession>